<evidence type="ECO:0000313" key="2">
    <source>
        <dbReference type="Proteomes" id="UP000075885"/>
    </source>
</evidence>
<proteinExistence type="predicted"/>
<name>A0A182PPA1_9DIPT</name>
<dbReference type="Proteomes" id="UP000075885">
    <property type="component" value="Unassembled WGS sequence"/>
</dbReference>
<sequence length="67" mass="6639">MAAVGGPARQSRGVSMSVSMSLVQGGAAGAPQGAILAAAAPYFQPPAVPQDVQPDRPIGYGAFGVVW</sequence>
<dbReference type="AlphaFoldDB" id="A0A182PPA1"/>
<dbReference type="VEuPathDB" id="VectorBase:AEPI008780"/>
<organism evidence="1 2">
    <name type="scientific">Anopheles epiroticus</name>
    <dbReference type="NCBI Taxonomy" id="199890"/>
    <lineage>
        <taxon>Eukaryota</taxon>
        <taxon>Metazoa</taxon>
        <taxon>Ecdysozoa</taxon>
        <taxon>Arthropoda</taxon>
        <taxon>Hexapoda</taxon>
        <taxon>Insecta</taxon>
        <taxon>Pterygota</taxon>
        <taxon>Neoptera</taxon>
        <taxon>Endopterygota</taxon>
        <taxon>Diptera</taxon>
        <taxon>Nematocera</taxon>
        <taxon>Culicoidea</taxon>
        <taxon>Culicidae</taxon>
        <taxon>Anophelinae</taxon>
        <taxon>Anopheles</taxon>
    </lineage>
</organism>
<keyword evidence="2" id="KW-1185">Reference proteome</keyword>
<dbReference type="STRING" id="199890.A0A182PPA1"/>
<accession>A0A182PPA1</accession>
<evidence type="ECO:0000313" key="1">
    <source>
        <dbReference type="EnsemblMetazoa" id="AEPI008780-PA"/>
    </source>
</evidence>
<protein>
    <submittedName>
        <fullName evidence="1">Uncharacterized protein</fullName>
    </submittedName>
</protein>
<reference evidence="2" key="1">
    <citation type="submission" date="2013-03" db="EMBL/GenBank/DDBJ databases">
        <title>The Genome Sequence of Anopheles epiroticus epiroticus2.</title>
        <authorList>
            <consortium name="The Broad Institute Genomics Platform"/>
            <person name="Neafsey D.E."/>
            <person name="Howell P."/>
            <person name="Walker B."/>
            <person name="Young S.K."/>
            <person name="Zeng Q."/>
            <person name="Gargeya S."/>
            <person name="Fitzgerald M."/>
            <person name="Haas B."/>
            <person name="Abouelleil A."/>
            <person name="Allen A.W."/>
            <person name="Alvarado L."/>
            <person name="Arachchi H.M."/>
            <person name="Berlin A.M."/>
            <person name="Chapman S.B."/>
            <person name="Gainer-Dewar J."/>
            <person name="Goldberg J."/>
            <person name="Griggs A."/>
            <person name="Gujja S."/>
            <person name="Hansen M."/>
            <person name="Howarth C."/>
            <person name="Imamovic A."/>
            <person name="Ireland A."/>
            <person name="Larimer J."/>
            <person name="McCowan C."/>
            <person name="Murphy C."/>
            <person name="Pearson M."/>
            <person name="Poon T.W."/>
            <person name="Priest M."/>
            <person name="Roberts A."/>
            <person name="Saif S."/>
            <person name="Shea T."/>
            <person name="Sisk P."/>
            <person name="Sykes S."/>
            <person name="Wortman J."/>
            <person name="Nusbaum C."/>
            <person name="Birren B."/>
        </authorList>
    </citation>
    <scope>NUCLEOTIDE SEQUENCE [LARGE SCALE GENOMIC DNA]</scope>
    <source>
        <strain evidence="2">Epiroticus2</strain>
    </source>
</reference>
<dbReference type="EnsemblMetazoa" id="AEPI008780-RA">
    <property type="protein sequence ID" value="AEPI008780-PA"/>
    <property type="gene ID" value="AEPI008780"/>
</dbReference>
<reference evidence="1" key="2">
    <citation type="submission" date="2020-05" db="UniProtKB">
        <authorList>
            <consortium name="EnsemblMetazoa"/>
        </authorList>
    </citation>
    <scope>IDENTIFICATION</scope>
    <source>
        <strain evidence="1">Epiroticus2</strain>
    </source>
</reference>